<keyword evidence="2" id="KW-1185">Reference proteome</keyword>
<name>J1Q0K7_9ALTE</name>
<dbReference type="AlphaFoldDB" id="J1Q0K7"/>
<gene>
    <name evidence="1" type="ORF">AEST_25860</name>
</gene>
<dbReference type="RefSeq" id="WP_008609541.1">
    <property type="nucleotide sequence ID" value="NZ_ALAB01000031.1"/>
</dbReference>
<sequence length="76" mass="9343">MKEKRKLDGPLTYAHAYHWLPNAHELEPEDELYVKNLICLEHAEQVYKETQSRGWEESIKQLRKQIERRNKYYLKQ</sequence>
<dbReference type="PATRIC" id="fig|1197174.4.peg.2527"/>
<comment type="caution">
    <text evidence="1">The sequence shown here is derived from an EMBL/GenBank/DDBJ whole genome shotgun (WGS) entry which is preliminary data.</text>
</comment>
<dbReference type="EMBL" id="ALAB01000031">
    <property type="protein sequence ID" value="EJI84553.1"/>
    <property type="molecule type" value="Genomic_DNA"/>
</dbReference>
<organism evidence="1 2">
    <name type="scientific">Alishewanella aestuarii B11</name>
    <dbReference type="NCBI Taxonomy" id="1197174"/>
    <lineage>
        <taxon>Bacteria</taxon>
        <taxon>Pseudomonadati</taxon>
        <taxon>Pseudomonadota</taxon>
        <taxon>Gammaproteobacteria</taxon>
        <taxon>Alteromonadales</taxon>
        <taxon>Alteromonadaceae</taxon>
        <taxon>Alishewanella</taxon>
    </lineage>
</organism>
<dbReference type="Proteomes" id="UP000012043">
    <property type="component" value="Unassembled WGS sequence"/>
</dbReference>
<evidence type="ECO:0000313" key="2">
    <source>
        <dbReference type="Proteomes" id="UP000012043"/>
    </source>
</evidence>
<protein>
    <submittedName>
        <fullName evidence="1">Uncharacterized protein</fullName>
    </submittedName>
</protein>
<evidence type="ECO:0000313" key="1">
    <source>
        <dbReference type="EMBL" id="EJI84553.1"/>
    </source>
</evidence>
<proteinExistence type="predicted"/>
<reference evidence="1 2" key="1">
    <citation type="journal article" date="2012" name="J. Bacteriol.">
        <title>Genome Sequence of Pectin-Degrading Alishewanella aestuarii Strain B11T, Isolated from Tidal Flat Sediment.</title>
        <authorList>
            <person name="Jung J."/>
            <person name="Choi S."/>
            <person name="Chun J."/>
            <person name="Park W."/>
        </authorList>
    </citation>
    <scope>NUCLEOTIDE SEQUENCE [LARGE SCALE GENOMIC DNA]</scope>
    <source>
        <strain evidence="1 2">B11</strain>
    </source>
</reference>
<accession>J1Q0K7</accession>